<keyword evidence="2" id="KW-1185">Reference proteome</keyword>
<protein>
    <submittedName>
        <fullName evidence="1">Uncharacterized protein</fullName>
    </submittedName>
</protein>
<accession>A0AAE1AQH3</accession>
<evidence type="ECO:0000313" key="2">
    <source>
        <dbReference type="Proteomes" id="UP001283361"/>
    </source>
</evidence>
<proteinExistence type="predicted"/>
<dbReference type="EMBL" id="JAWDGP010001389">
    <property type="protein sequence ID" value="KAK3792084.1"/>
    <property type="molecule type" value="Genomic_DNA"/>
</dbReference>
<name>A0AAE1AQH3_9GAST</name>
<dbReference type="AlphaFoldDB" id="A0AAE1AQH3"/>
<comment type="caution">
    <text evidence="1">The sequence shown here is derived from an EMBL/GenBank/DDBJ whole genome shotgun (WGS) entry which is preliminary data.</text>
</comment>
<organism evidence="1 2">
    <name type="scientific">Elysia crispata</name>
    <name type="common">lettuce slug</name>
    <dbReference type="NCBI Taxonomy" id="231223"/>
    <lineage>
        <taxon>Eukaryota</taxon>
        <taxon>Metazoa</taxon>
        <taxon>Spiralia</taxon>
        <taxon>Lophotrochozoa</taxon>
        <taxon>Mollusca</taxon>
        <taxon>Gastropoda</taxon>
        <taxon>Heterobranchia</taxon>
        <taxon>Euthyneura</taxon>
        <taxon>Panpulmonata</taxon>
        <taxon>Sacoglossa</taxon>
        <taxon>Placobranchoidea</taxon>
        <taxon>Plakobranchidae</taxon>
        <taxon>Elysia</taxon>
    </lineage>
</organism>
<dbReference type="Proteomes" id="UP001283361">
    <property type="component" value="Unassembled WGS sequence"/>
</dbReference>
<sequence length="103" mass="11202">MGGGGADKEVVSESAEHMKVERCPAKGLTLRWQAPKSPEIFFYLCSKESEKYPVQTSIASILGRPLECSAVARIGVETTEQQEKPNYPAVSTVIVLCSSERAL</sequence>
<gene>
    <name evidence="1" type="ORF">RRG08_055351</name>
</gene>
<evidence type="ECO:0000313" key="1">
    <source>
        <dbReference type="EMBL" id="KAK3792084.1"/>
    </source>
</evidence>
<reference evidence="1" key="1">
    <citation type="journal article" date="2023" name="G3 (Bethesda)">
        <title>A reference genome for the long-term kleptoplast-retaining sea slug Elysia crispata morphotype clarki.</title>
        <authorList>
            <person name="Eastman K.E."/>
            <person name="Pendleton A.L."/>
            <person name="Shaikh M.A."/>
            <person name="Suttiyut T."/>
            <person name="Ogas R."/>
            <person name="Tomko P."/>
            <person name="Gavelis G."/>
            <person name="Widhalm J.R."/>
            <person name="Wisecaver J.H."/>
        </authorList>
    </citation>
    <scope>NUCLEOTIDE SEQUENCE</scope>
    <source>
        <strain evidence="1">ECLA1</strain>
    </source>
</reference>